<dbReference type="EMBL" id="JH003713">
    <property type="protein sequence ID" value="EGV97275.1"/>
    <property type="molecule type" value="Genomic_DNA"/>
</dbReference>
<sequence>MHVPQPPLKTKVTKVTLVSLFLTLLSIVPGLRFRLCLLKSSNLTWKQENQNLPSASGFLEQDPEKRILSKAPSDNLNSQSVQYGHLVLCPGSFSAATLLVWA</sequence>
<reference evidence="2" key="1">
    <citation type="journal article" date="2011" name="Nat. Biotechnol.">
        <title>The genomic sequence of the Chinese hamster ovary (CHO)-K1 cell line.</title>
        <authorList>
            <person name="Xu X."/>
            <person name="Nagarajan H."/>
            <person name="Lewis N.E."/>
            <person name="Pan S."/>
            <person name="Cai Z."/>
            <person name="Liu X."/>
            <person name="Chen W."/>
            <person name="Xie M."/>
            <person name="Wang W."/>
            <person name="Hammond S."/>
            <person name="Andersen M.R."/>
            <person name="Neff N."/>
            <person name="Passarelli B."/>
            <person name="Koh W."/>
            <person name="Fan H.C."/>
            <person name="Wang J."/>
            <person name="Gui Y."/>
            <person name="Lee K.H."/>
            <person name="Betenbaugh M.J."/>
            <person name="Quake S.R."/>
            <person name="Famili I."/>
            <person name="Palsson B.O."/>
            <person name="Wang J."/>
        </authorList>
    </citation>
    <scope>NUCLEOTIDE SEQUENCE [LARGE SCALE GENOMIC DNA]</scope>
    <source>
        <strain evidence="2">CHO K1 cell line</strain>
    </source>
</reference>
<name>G3IKP9_CRIGR</name>
<dbReference type="InParanoid" id="G3IKP9"/>
<evidence type="ECO:0000313" key="2">
    <source>
        <dbReference type="Proteomes" id="UP000001075"/>
    </source>
</evidence>
<dbReference type="Proteomes" id="UP000001075">
    <property type="component" value="Unassembled WGS sequence"/>
</dbReference>
<gene>
    <name evidence="1" type="ORF">I79_024452</name>
</gene>
<evidence type="ECO:0000313" key="1">
    <source>
        <dbReference type="EMBL" id="EGV97275.1"/>
    </source>
</evidence>
<organism evidence="1 2">
    <name type="scientific">Cricetulus griseus</name>
    <name type="common">Chinese hamster</name>
    <name type="synonym">Cricetulus barabensis griseus</name>
    <dbReference type="NCBI Taxonomy" id="10029"/>
    <lineage>
        <taxon>Eukaryota</taxon>
        <taxon>Metazoa</taxon>
        <taxon>Chordata</taxon>
        <taxon>Craniata</taxon>
        <taxon>Vertebrata</taxon>
        <taxon>Euteleostomi</taxon>
        <taxon>Mammalia</taxon>
        <taxon>Eutheria</taxon>
        <taxon>Euarchontoglires</taxon>
        <taxon>Glires</taxon>
        <taxon>Rodentia</taxon>
        <taxon>Myomorpha</taxon>
        <taxon>Muroidea</taxon>
        <taxon>Cricetidae</taxon>
        <taxon>Cricetinae</taxon>
        <taxon>Cricetulus</taxon>
    </lineage>
</organism>
<protein>
    <submittedName>
        <fullName evidence="1">Uncharacterized protein</fullName>
    </submittedName>
</protein>
<accession>G3IKP9</accession>
<proteinExistence type="predicted"/>
<dbReference type="AlphaFoldDB" id="G3IKP9"/>